<comment type="caution">
    <text evidence="2">The sequence shown here is derived from an EMBL/GenBank/DDBJ whole genome shotgun (WGS) entry which is preliminary data.</text>
</comment>
<dbReference type="EMBL" id="RQTK01000018">
    <property type="protein sequence ID" value="RUS91095.1"/>
    <property type="molecule type" value="Genomic_DNA"/>
</dbReference>
<keyword evidence="3" id="KW-1185">Reference proteome</keyword>
<name>A0A3S1I2Q9_ELYCH</name>
<feature type="region of interest" description="Disordered" evidence="1">
    <location>
        <begin position="247"/>
        <end position="300"/>
    </location>
</feature>
<feature type="region of interest" description="Disordered" evidence="1">
    <location>
        <begin position="1182"/>
        <end position="1227"/>
    </location>
</feature>
<feature type="compositionally biased region" description="Polar residues" evidence="1">
    <location>
        <begin position="1558"/>
        <end position="1582"/>
    </location>
</feature>
<feature type="compositionally biased region" description="Basic and acidic residues" evidence="1">
    <location>
        <begin position="213"/>
        <end position="228"/>
    </location>
</feature>
<feature type="compositionally biased region" description="Basic and acidic residues" evidence="1">
    <location>
        <begin position="672"/>
        <end position="689"/>
    </location>
</feature>
<organism evidence="2 3">
    <name type="scientific">Elysia chlorotica</name>
    <name type="common">Eastern emerald elysia</name>
    <name type="synonym">Sea slug</name>
    <dbReference type="NCBI Taxonomy" id="188477"/>
    <lineage>
        <taxon>Eukaryota</taxon>
        <taxon>Metazoa</taxon>
        <taxon>Spiralia</taxon>
        <taxon>Lophotrochozoa</taxon>
        <taxon>Mollusca</taxon>
        <taxon>Gastropoda</taxon>
        <taxon>Heterobranchia</taxon>
        <taxon>Euthyneura</taxon>
        <taxon>Panpulmonata</taxon>
        <taxon>Sacoglossa</taxon>
        <taxon>Placobranchoidea</taxon>
        <taxon>Plakobranchidae</taxon>
        <taxon>Elysia</taxon>
    </lineage>
</organism>
<feature type="region of interest" description="Disordered" evidence="1">
    <location>
        <begin position="1144"/>
        <end position="1167"/>
    </location>
</feature>
<protein>
    <submittedName>
        <fullName evidence="2">Uncharacterized protein</fullName>
    </submittedName>
</protein>
<feature type="region of interest" description="Disordered" evidence="1">
    <location>
        <begin position="466"/>
        <end position="512"/>
    </location>
</feature>
<feature type="compositionally biased region" description="Basic and acidic residues" evidence="1">
    <location>
        <begin position="478"/>
        <end position="495"/>
    </location>
</feature>
<feature type="region of interest" description="Disordered" evidence="1">
    <location>
        <begin position="425"/>
        <end position="454"/>
    </location>
</feature>
<feature type="compositionally biased region" description="Basic and acidic residues" evidence="1">
    <location>
        <begin position="541"/>
        <end position="555"/>
    </location>
</feature>
<feature type="compositionally biased region" description="Basic and acidic residues" evidence="1">
    <location>
        <begin position="821"/>
        <end position="861"/>
    </location>
</feature>
<feature type="region of interest" description="Disordered" evidence="1">
    <location>
        <begin position="771"/>
        <end position="914"/>
    </location>
</feature>
<evidence type="ECO:0000313" key="3">
    <source>
        <dbReference type="Proteomes" id="UP000271974"/>
    </source>
</evidence>
<feature type="compositionally biased region" description="Basic and acidic residues" evidence="1">
    <location>
        <begin position="1411"/>
        <end position="1440"/>
    </location>
</feature>
<feature type="compositionally biased region" description="Basic and acidic residues" evidence="1">
    <location>
        <begin position="425"/>
        <end position="437"/>
    </location>
</feature>
<feature type="compositionally biased region" description="Basic residues" evidence="1">
    <location>
        <begin position="438"/>
        <end position="451"/>
    </location>
</feature>
<feature type="region of interest" description="Disordered" evidence="1">
    <location>
        <begin position="1487"/>
        <end position="1512"/>
    </location>
</feature>
<gene>
    <name evidence="2" type="ORF">EGW08_001120</name>
</gene>
<feature type="region of interest" description="Disordered" evidence="1">
    <location>
        <begin position="205"/>
        <end position="229"/>
    </location>
</feature>
<feature type="compositionally biased region" description="Basic and acidic residues" evidence="1">
    <location>
        <begin position="1587"/>
        <end position="1596"/>
    </location>
</feature>
<dbReference type="OrthoDB" id="10684821at2759"/>
<feature type="region of interest" description="Disordered" evidence="1">
    <location>
        <begin position="541"/>
        <end position="584"/>
    </location>
</feature>
<feature type="compositionally biased region" description="Basic residues" evidence="1">
    <location>
        <begin position="344"/>
        <end position="354"/>
    </location>
</feature>
<feature type="region of interest" description="Disordered" evidence="1">
    <location>
        <begin position="1327"/>
        <end position="1371"/>
    </location>
</feature>
<feature type="compositionally biased region" description="Polar residues" evidence="1">
    <location>
        <begin position="1344"/>
        <end position="1358"/>
    </location>
</feature>
<feature type="region of interest" description="Disordered" evidence="1">
    <location>
        <begin position="327"/>
        <end position="359"/>
    </location>
</feature>
<feature type="compositionally biased region" description="Basic and acidic residues" evidence="1">
    <location>
        <begin position="247"/>
        <end position="271"/>
    </location>
</feature>
<sequence>MKRNWVKFSEHVLHNDWNPDAVGEKTCPQPGSSPFGSVPVIRCRATDQGWVCVRMERDGEWKECRRTARSLSPRKPDRCCNFRETRERTAHRDCPLEDLRPPNSCEAHILNHMRCTCEACIDLANRWRAAVKDKMRAVAGGKKPVKPKPRRWTCKINNQNQPCPKLHTSTACEAESSDSETECKRYPYVGSPKVNWWFGNYVPSSGSSDDLDCCDRDSDGDDAVRNEENPNLISYVEKYIDCGQKRKSKRDQMQYVREESFERTAREDSMRPLRVSDLASPGESQLSPKPKVRTGSSQTECIRETREENVGRTSRGCFWVNNAKNRKQNHGKFGTKNSRESPYRRKAPTRRRRSKSVDAAAKCGEFQRNLTEEDVPEETITDHFRSVLCTDPGSKTLRTRGFSDSASAGTAKACKAKERCSRNKPELLLENEQTDRRHSSRASRNQGKRKEKTVLCDCDNSSATAEIDKDNMMSGEENGDRSCNNKDREEKEKSRSSNSSKPSTVRRESERNTSFISENLRRNIEDILHRDVRPADSYRYEEVGRGRSAARDVIHEATSARGGLGSRKSSSSPMRASPSRGAVARTLSTETLSDTTRLLRKYGVGEPFSSKASVILGQGQFVQKDDFGFYHVNTEVETDQTGKDQSPARKSGSYKSSFLKVLDWENKRGSNERDVLRKYQSEEQERSENQSHTSQQPDDLRNLRSPIYKTIKIVEGNSFWDKKWNKLILKGSGKSAESTRKGRPRKHNKTFEISTGKKIDEFLNEPTKGVILSHPDNDEGMSRSGGTFGYSKRKVRALADSKSKKPFDAETPNSFMRKKQERWAEECGSKGSNDHRQEQGSNDHRQEQREYVHVPEEEKSSRMTGDGNSDSDDHGRPSRLIVSFHSPPPSSTDSPRQGRAGRRETPESDVPMPLDKDCILWRPWDGDKLSDILKNQESFRHNSADRGDDGQHFFMAHSRCSDEHCFSDNDDDEDFKTASIGSWGHEYEVSSPRIKTVKEKKRIPRTQSNRKQSTCKFDNLLLDDDEYVLAPSASAVSADASVEYEKILRSKVYDSKFKQSKKPLDETRNCQSVFRKRLGRKSRRSSVEFPRNLRSRSKKYLLKSLNSPNRGYRYDPQFIMAPYYMSYSGLDDQPYNQSELKKQSPDLTLNNDYRTGKVPKRKGPSKQKYQFVKFPASGDGNFVNQKAINGRKQTKNSESQTAEYNSYRFSPVDNIPSEKNGRGSVDWVKRREAEQRSHGGNDNAHTSSQERCMAGILDDSDPEGGDYGYHDPIETINIRGRRGVDKARRPLVEVNIYGPLDEEAKKLMIRESRGSQINSAELKKVVTKLGEDETPESGDESPAGQDSNGGSETPTNDTDPVDASHSVQDESTNHSLIARVKESKIQQNVASFHVLNKSKSKAALSDSEYFEDARYENSPSPRHDTHIGDRTGDLSRDQHIRPNANKGLSSNNSKKITHTIRNIHSPILTHTAKGIPALRISHAHQNKKIINPSSKRTGPKNAHHSAEGRRGNELHKCLQEFENNEWQLPARDFDESRSNYSTIYLESNKHSEHVENVGSKNIDSFRSQKANVKGTPSSSNKKVSSKGYDDCEDKKAASISVPTGPI</sequence>
<feature type="region of interest" description="Disordered" evidence="1">
    <location>
        <begin position="672"/>
        <end position="702"/>
    </location>
</feature>
<evidence type="ECO:0000256" key="1">
    <source>
        <dbReference type="SAM" id="MobiDB-lite"/>
    </source>
</evidence>
<evidence type="ECO:0000313" key="2">
    <source>
        <dbReference type="EMBL" id="RUS91095.1"/>
    </source>
</evidence>
<dbReference type="Proteomes" id="UP000271974">
    <property type="component" value="Unassembled WGS sequence"/>
</dbReference>
<proteinExistence type="predicted"/>
<feature type="compositionally biased region" description="Basic and acidic residues" evidence="1">
    <location>
        <begin position="797"/>
        <end position="808"/>
    </location>
</feature>
<feature type="region of interest" description="Disordered" evidence="1">
    <location>
        <begin position="1552"/>
        <end position="1606"/>
    </location>
</feature>
<feature type="compositionally biased region" description="Low complexity" evidence="1">
    <location>
        <begin position="566"/>
        <end position="582"/>
    </location>
</feature>
<accession>A0A3S1I2Q9</accession>
<reference evidence="2 3" key="1">
    <citation type="submission" date="2019-01" db="EMBL/GenBank/DDBJ databases">
        <title>A draft genome assembly of the solar-powered sea slug Elysia chlorotica.</title>
        <authorList>
            <person name="Cai H."/>
            <person name="Li Q."/>
            <person name="Fang X."/>
            <person name="Li J."/>
            <person name="Curtis N.E."/>
            <person name="Altenburger A."/>
            <person name="Shibata T."/>
            <person name="Feng M."/>
            <person name="Maeda T."/>
            <person name="Schwartz J.A."/>
            <person name="Shigenobu S."/>
            <person name="Lundholm N."/>
            <person name="Nishiyama T."/>
            <person name="Yang H."/>
            <person name="Hasebe M."/>
            <person name="Li S."/>
            <person name="Pierce S.K."/>
            <person name="Wang J."/>
        </authorList>
    </citation>
    <scope>NUCLEOTIDE SEQUENCE [LARGE SCALE GENOMIC DNA]</scope>
    <source>
        <strain evidence="2">EC2010</strain>
        <tissue evidence="2">Whole organism of an adult</tissue>
    </source>
</reference>
<feature type="compositionally biased region" description="Polar residues" evidence="1">
    <location>
        <begin position="1196"/>
        <end position="1208"/>
    </location>
</feature>
<feature type="region of interest" description="Disordered" evidence="1">
    <location>
        <begin position="1401"/>
        <end position="1454"/>
    </location>
</feature>